<keyword evidence="3" id="KW-1185">Reference proteome</keyword>
<dbReference type="SUPFAM" id="SSF54928">
    <property type="entry name" value="RNA-binding domain, RBD"/>
    <property type="match status" value="1"/>
</dbReference>
<evidence type="ECO:0000259" key="1">
    <source>
        <dbReference type="Pfam" id="PF00076"/>
    </source>
</evidence>
<dbReference type="AlphaFoldDB" id="A0A8H7QHY7"/>
<dbReference type="InterPro" id="IPR000504">
    <property type="entry name" value="RRM_dom"/>
</dbReference>
<dbReference type="Gene3D" id="3.30.70.330">
    <property type="match status" value="1"/>
</dbReference>
<dbReference type="InterPro" id="IPR035979">
    <property type="entry name" value="RBD_domain_sf"/>
</dbReference>
<protein>
    <recommendedName>
        <fullName evidence="1">RRM domain-containing protein</fullName>
    </recommendedName>
</protein>
<proteinExistence type="predicted"/>
<dbReference type="Pfam" id="PF00076">
    <property type="entry name" value="RRM_1"/>
    <property type="match status" value="1"/>
</dbReference>
<sequence>MSTTLKTVATETVKKSFTPSRTFFRLSETIPSIQHARAVFKTLGSYGEMVEYKVMRCPETLKYLRYGFVVYKNKDDANKAVADQFVKVQSELFDKPVDIKIEKAVSSSTFKNTRKNDNYNKKQRQ</sequence>
<dbReference type="GO" id="GO:0003723">
    <property type="term" value="F:RNA binding"/>
    <property type="evidence" value="ECO:0007669"/>
    <property type="project" value="InterPro"/>
</dbReference>
<dbReference type="Proteomes" id="UP000603453">
    <property type="component" value="Unassembled WGS sequence"/>
</dbReference>
<dbReference type="OrthoDB" id="2441396at2759"/>
<organism evidence="2 3">
    <name type="scientific">Mucor saturninus</name>
    <dbReference type="NCBI Taxonomy" id="64648"/>
    <lineage>
        <taxon>Eukaryota</taxon>
        <taxon>Fungi</taxon>
        <taxon>Fungi incertae sedis</taxon>
        <taxon>Mucoromycota</taxon>
        <taxon>Mucoromycotina</taxon>
        <taxon>Mucoromycetes</taxon>
        <taxon>Mucorales</taxon>
        <taxon>Mucorineae</taxon>
        <taxon>Mucoraceae</taxon>
        <taxon>Mucor</taxon>
    </lineage>
</organism>
<reference evidence="2" key="1">
    <citation type="submission" date="2020-12" db="EMBL/GenBank/DDBJ databases">
        <title>Metabolic potential, ecology and presence of endohyphal bacteria is reflected in genomic diversity of Mucoromycotina.</title>
        <authorList>
            <person name="Muszewska A."/>
            <person name="Okrasinska A."/>
            <person name="Steczkiewicz K."/>
            <person name="Drgas O."/>
            <person name="Orlowska M."/>
            <person name="Perlinska-Lenart U."/>
            <person name="Aleksandrzak-Piekarczyk T."/>
            <person name="Szatraj K."/>
            <person name="Zielenkiewicz U."/>
            <person name="Pilsyk S."/>
            <person name="Malc E."/>
            <person name="Mieczkowski P."/>
            <person name="Kruszewska J.S."/>
            <person name="Biernat P."/>
            <person name="Pawlowska J."/>
        </authorList>
    </citation>
    <scope>NUCLEOTIDE SEQUENCE</scope>
    <source>
        <strain evidence="2">WA0000017839</strain>
    </source>
</reference>
<name>A0A8H7QHY7_9FUNG</name>
<dbReference type="InterPro" id="IPR012677">
    <property type="entry name" value="Nucleotide-bd_a/b_plait_sf"/>
</dbReference>
<evidence type="ECO:0000313" key="3">
    <source>
        <dbReference type="Proteomes" id="UP000603453"/>
    </source>
</evidence>
<comment type="caution">
    <text evidence="2">The sequence shown here is derived from an EMBL/GenBank/DDBJ whole genome shotgun (WGS) entry which is preliminary data.</text>
</comment>
<evidence type="ECO:0000313" key="2">
    <source>
        <dbReference type="EMBL" id="KAG2192529.1"/>
    </source>
</evidence>
<feature type="domain" description="RRM" evidence="1">
    <location>
        <begin position="39"/>
        <end position="82"/>
    </location>
</feature>
<accession>A0A8H7QHY7</accession>
<gene>
    <name evidence="2" type="ORF">INT47_006005</name>
</gene>
<dbReference type="EMBL" id="JAEPRD010000285">
    <property type="protein sequence ID" value="KAG2192529.1"/>
    <property type="molecule type" value="Genomic_DNA"/>
</dbReference>